<dbReference type="PANTHER" id="PTHR11662:SF399">
    <property type="entry name" value="FI19708P1-RELATED"/>
    <property type="match status" value="1"/>
</dbReference>
<feature type="transmembrane region" description="Helical" evidence="5">
    <location>
        <begin position="335"/>
        <end position="354"/>
    </location>
</feature>
<comment type="subcellular location">
    <subcellularLocation>
        <location evidence="1">Membrane</location>
        <topology evidence="1">Multi-pass membrane protein</topology>
    </subcellularLocation>
</comment>
<dbReference type="GO" id="GO:0022857">
    <property type="term" value="F:transmembrane transporter activity"/>
    <property type="evidence" value="ECO:0007669"/>
    <property type="project" value="InterPro"/>
</dbReference>
<sequence>MQAEPINKPPLFPVRFKMVFGTFLLAMIVLFDRILLSVAKDPVAESLQLSDKQMGWAMSIFALGYALFQTPAGLLADKYGPRKVLTAVVALWSLFTALTGAVWNYAVLMVVRFLFGAGEAGAFPGMARAIYSWIPLQERGIVNGINFSGGRIGAAFALPMVAWLIDAVGWRLTFVILGGVGLLWGLVWYIWFRDNPEDHRGMSGVEVAYIQSNTNRTVGEEKNAQIDFSKLFKSKTMWLLMGQYFASNFTFFFCLTWLFPHLKVTYNLDALEAGFYASAPLIFGALGNWFSGFLVDLIYKRNKWALSRKIPAIIGFLLASTGIVASVYMEEVTPAIVFISMAVFGADMTLSPSWSACVDVGKQFSGAVSGTMNMAGNIGSFLTALAFPYLLDVTGSEVPFFYLAAGLNVLAIFVWMAVKPQNPLEITIER</sequence>
<proteinExistence type="predicted"/>
<feature type="domain" description="Major facilitator superfamily (MFS) profile" evidence="6">
    <location>
        <begin position="18"/>
        <end position="423"/>
    </location>
</feature>
<evidence type="ECO:0000313" key="7">
    <source>
        <dbReference type="EMBL" id="NHF58825.1"/>
    </source>
</evidence>
<dbReference type="PANTHER" id="PTHR11662">
    <property type="entry name" value="SOLUTE CARRIER FAMILY 17"/>
    <property type="match status" value="1"/>
</dbReference>
<dbReference type="InterPro" id="IPR020846">
    <property type="entry name" value="MFS_dom"/>
</dbReference>
<evidence type="ECO:0000256" key="5">
    <source>
        <dbReference type="SAM" id="Phobius"/>
    </source>
</evidence>
<dbReference type="InterPro" id="IPR036259">
    <property type="entry name" value="MFS_trans_sf"/>
</dbReference>
<dbReference type="PROSITE" id="PS50850">
    <property type="entry name" value="MFS"/>
    <property type="match status" value="1"/>
</dbReference>
<evidence type="ECO:0000259" key="6">
    <source>
        <dbReference type="PROSITE" id="PS50850"/>
    </source>
</evidence>
<evidence type="ECO:0000256" key="2">
    <source>
        <dbReference type="ARBA" id="ARBA00022692"/>
    </source>
</evidence>
<dbReference type="AlphaFoldDB" id="A0A967ATB4"/>
<dbReference type="Gene3D" id="1.20.1250.20">
    <property type="entry name" value="MFS general substrate transporter like domains"/>
    <property type="match status" value="2"/>
</dbReference>
<feature type="transmembrane region" description="Helical" evidence="5">
    <location>
        <begin position="399"/>
        <end position="418"/>
    </location>
</feature>
<dbReference type="GO" id="GO:0016020">
    <property type="term" value="C:membrane"/>
    <property type="evidence" value="ECO:0007669"/>
    <property type="project" value="UniProtKB-SubCell"/>
</dbReference>
<feature type="transmembrane region" description="Helical" evidence="5">
    <location>
        <begin position="84"/>
        <end position="103"/>
    </location>
</feature>
<feature type="transmembrane region" description="Helical" evidence="5">
    <location>
        <begin position="171"/>
        <end position="192"/>
    </location>
</feature>
<accession>A0A967ATB4</accession>
<gene>
    <name evidence="7" type="ORF">FK220_005710</name>
</gene>
<dbReference type="SUPFAM" id="SSF103473">
    <property type="entry name" value="MFS general substrate transporter"/>
    <property type="match status" value="1"/>
</dbReference>
<feature type="transmembrane region" description="Helical" evidence="5">
    <location>
        <begin position="56"/>
        <end position="77"/>
    </location>
</feature>
<dbReference type="EMBL" id="VIKU02000001">
    <property type="protein sequence ID" value="NHF58825.1"/>
    <property type="molecule type" value="Genomic_DNA"/>
</dbReference>
<feature type="transmembrane region" description="Helical" evidence="5">
    <location>
        <begin position="18"/>
        <end position="36"/>
    </location>
</feature>
<evidence type="ECO:0000313" key="8">
    <source>
        <dbReference type="Proteomes" id="UP000707206"/>
    </source>
</evidence>
<feature type="transmembrane region" description="Helical" evidence="5">
    <location>
        <begin position="238"/>
        <end position="259"/>
    </location>
</feature>
<evidence type="ECO:0000256" key="3">
    <source>
        <dbReference type="ARBA" id="ARBA00022989"/>
    </source>
</evidence>
<keyword evidence="2 5" id="KW-0812">Transmembrane</keyword>
<protein>
    <submittedName>
        <fullName evidence="7">MFS transporter</fullName>
    </submittedName>
</protein>
<keyword evidence="8" id="KW-1185">Reference proteome</keyword>
<reference evidence="7" key="1">
    <citation type="submission" date="2019-07" db="EMBL/GenBank/DDBJ databases">
        <authorList>
            <person name="De-Chao Zhang Q."/>
        </authorList>
    </citation>
    <scope>NUCLEOTIDE SEQUENCE</scope>
    <source>
        <strain evidence="7">TP-CH-4</strain>
    </source>
</reference>
<dbReference type="Pfam" id="PF07690">
    <property type="entry name" value="MFS_1"/>
    <property type="match status" value="1"/>
</dbReference>
<dbReference type="RefSeq" id="WP_152573294.1">
    <property type="nucleotide sequence ID" value="NZ_VIKU02000001.1"/>
</dbReference>
<dbReference type="InterPro" id="IPR011701">
    <property type="entry name" value="MFS"/>
</dbReference>
<feature type="transmembrane region" description="Helical" evidence="5">
    <location>
        <begin position="279"/>
        <end position="298"/>
    </location>
</feature>
<reference evidence="7" key="2">
    <citation type="submission" date="2020-03" db="EMBL/GenBank/DDBJ databases">
        <title>Flavobacteriaceae bacterium strain TP-CH-4, a member of the family Flavobacteriaceae isolated from a deep-sea seamount.</title>
        <authorList>
            <person name="Zhang D.-C."/>
        </authorList>
    </citation>
    <scope>NUCLEOTIDE SEQUENCE</scope>
    <source>
        <strain evidence="7">TP-CH-4</strain>
    </source>
</reference>
<feature type="transmembrane region" description="Helical" evidence="5">
    <location>
        <begin position="310"/>
        <end position="329"/>
    </location>
</feature>
<feature type="transmembrane region" description="Helical" evidence="5">
    <location>
        <begin position="366"/>
        <end position="387"/>
    </location>
</feature>
<name>A0A967ATB4_9FLAO</name>
<dbReference type="Proteomes" id="UP000707206">
    <property type="component" value="Unassembled WGS sequence"/>
</dbReference>
<dbReference type="CDD" id="cd17319">
    <property type="entry name" value="MFS_ExuT_GudP_like"/>
    <property type="match status" value="1"/>
</dbReference>
<keyword evidence="3 5" id="KW-1133">Transmembrane helix</keyword>
<organism evidence="7 8">
    <name type="scientific">Pelagihabitans pacificus</name>
    <dbReference type="NCBI Taxonomy" id="2696054"/>
    <lineage>
        <taxon>Bacteria</taxon>
        <taxon>Pseudomonadati</taxon>
        <taxon>Bacteroidota</taxon>
        <taxon>Flavobacteriia</taxon>
        <taxon>Flavobacteriales</taxon>
        <taxon>Flavobacteriaceae</taxon>
        <taxon>Pelagihabitans</taxon>
    </lineage>
</organism>
<dbReference type="InterPro" id="IPR050382">
    <property type="entry name" value="MFS_Na/Anion_cotransporter"/>
</dbReference>
<comment type="caution">
    <text evidence="7">The sequence shown here is derived from an EMBL/GenBank/DDBJ whole genome shotgun (WGS) entry which is preliminary data.</text>
</comment>
<evidence type="ECO:0000256" key="1">
    <source>
        <dbReference type="ARBA" id="ARBA00004141"/>
    </source>
</evidence>
<evidence type="ECO:0000256" key="4">
    <source>
        <dbReference type="ARBA" id="ARBA00023136"/>
    </source>
</evidence>
<keyword evidence="4 5" id="KW-0472">Membrane</keyword>